<keyword evidence="5" id="KW-0175">Coiled coil</keyword>
<dbReference type="PANTHER" id="PTHR14360">
    <property type="entry name" value="PROTEIN FMP32, MITOCHONDRIAL"/>
    <property type="match status" value="1"/>
</dbReference>
<keyword evidence="3 9" id="KW-0812">Transmembrane</keyword>
<evidence type="ECO:0000256" key="2">
    <source>
        <dbReference type="ARBA" id="ARBA00004370"/>
    </source>
</evidence>
<evidence type="ECO:0000313" key="10">
    <source>
        <dbReference type="EMBL" id="QBZ62823.1"/>
    </source>
</evidence>
<evidence type="ECO:0000256" key="4">
    <source>
        <dbReference type="ARBA" id="ARBA00022989"/>
    </source>
</evidence>
<evidence type="ECO:0000256" key="3">
    <source>
        <dbReference type="ARBA" id="ARBA00022692"/>
    </source>
</evidence>
<organism evidence="10 11">
    <name type="scientific">Pyricularia oryzae</name>
    <name type="common">Rice blast fungus</name>
    <name type="synonym">Magnaporthe oryzae</name>
    <dbReference type="NCBI Taxonomy" id="318829"/>
    <lineage>
        <taxon>Eukaryota</taxon>
        <taxon>Fungi</taxon>
        <taxon>Dikarya</taxon>
        <taxon>Ascomycota</taxon>
        <taxon>Pezizomycotina</taxon>
        <taxon>Sordariomycetes</taxon>
        <taxon>Sordariomycetidae</taxon>
        <taxon>Magnaporthales</taxon>
        <taxon>Pyriculariaceae</taxon>
        <taxon>Pyricularia</taxon>
    </lineage>
</organism>
<evidence type="ECO:0000313" key="11">
    <source>
        <dbReference type="Proteomes" id="UP000294847"/>
    </source>
</evidence>
<sequence>MSTARLTFLYPHLFRAPRFGESATQAASHLTRRRAAREPWRPITCQQTANYARATSPKRATYVARHGKAVEPQPLTGDTKADASKSASKSDTQPKTSKSGRTKSAAPTEAIAAEGRQDAPAGSATEIPPVIELSAPIAPPPPPPGAEDIVGELKKARSSGPMETILHMGSPETMQTQHPHLKPAPYVHHFDTYSLVKRLEEGGYTQDQAITAMKAVRGLLAQNLGQAKDGLYSRSDMDNETYLFRAACSELSVELRNMRRINDEQIRQQRTHVQHEVDILTQSLNQELLTLNDNVKGMFNDRRMAVREEQKAAESAIQQINYKISVTLNSDAKSDIEGLRWVLIRRGVLGLILMALLSLGAIRYASYRSHEKKKRLRRQVEEAQKARMNDGKLDRSSAPDAAALLAAN</sequence>
<keyword evidence="4 9" id="KW-1133">Transmembrane helix</keyword>
<dbReference type="GO" id="GO:0016020">
    <property type="term" value="C:membrane"/>
    <property type="evidence" value="ECO:0007669"/>
    <property type="project" value="UniProtKB-SubCell"/>
</dbReference>
<proteinExistence type="predicted"/>
<keyword evidence="6" id="KW-0496">Mitochondrion</keyword>
<gene>
    <name evidence="10" type="ORF">PoMZ_11710</name>
</gene>
<evidence type="ECO:0000256" key="6">
    <source>
        <dbReference type="ARBA" id="ARBA00023128"/>
    </source>
</evidence>
<evidence type="ECO:0000256" key="5">
    <source>
        <dbReference type="ARBA" id="ARBA00023054"/>
    </source>
</evidence>
<dbReference type="PANTHER" id="PTHR14360:SF12">
    <property type="entry name" value="MOZ PROTEIN REPRESENTS A CHROMATIN-ASSOCIATED ACETYLTRANSFERASE"/>
    <property type="match status" value="1"/>
</dbReference>
<evidence type="ECO:0000256" key="7">
    <source>
        <dbReference type="ARBA" id="ARBA00023136"/>
    </source>
</evidence>
<evidence type="ECO:0000256" key="1">
    <source>
        <dbReference type="ARBA" id="ARBA00004173"/>
    </source>
</evidence>
<dbReference type="Pfam" id="PF07798">
    <property type="entry name" value="CCDC90-like"/>
    <property type="match status" value="1"/>
</dbReference>
<feature type="region of interest" description="Disordered" evidence="8">
    <location>
        <begin position="67"/>
        <end position="124"/>
    </location>
</feature>
<reference evidence="10 11" key="1">
    <citation type="journal article" date="2019" name="Mol. Biol. Evol.">
        <title>Blast fungal genomes show frequent chromosomal changes, gene gains and losses, and effector gene turnover.</title>
        <authorList>
            <person name="Gomez Luciano L.B."/>
            <person name="Jason Tsai I."/>
            <person name="Chuma I."/>
            <person name="Tosa Y."/>
            <person name="Chen Y.H."/>
            <person name="Li J.Y."/>
            <person name="Li M.Y."/>
            <person name="Jade Lu M.Y."/>
            <person name="Nakayashiki H."/>
            <person name="Li W.H."/>
        </authorList>
    </citation>
    <scope>NUCLEOTIDE SEQUENCE [LARGE SCALE GENOMIC DNA]</scope>
    <source>
        <strain evidence="10">MZ5-1-6</strain>
    </source>
</reference>
<evidence type="ECO:0000256" key="8">
    <source>
        <dbReference type="SAM" id="MobiDB-lite"/>
    </source>
</evidence>
<dbReference type="EMBL" id="CP034208">
    <property type="protein sequence ID" value="QBZ62823.1"/>
    <property type="molecule type" value="Genomic_DNA"/>
</dbReference>
<evidence type="ECO:0000256" key="9">
    <source>
        <dbReference type="SAM" id="Phobius"/>
    </source>
</evidence>
<dbReference type="AlphaFoldDB" id="A0A4P7NL32"/>
<dbReference type="InterPro" id="IPR024461">
    <property type="entry name" value="CCDC90-like"/>
</dbReference>
<feature type="transmembrane region" description="Helical" evidence="9">
    <location>
        <begin position="347"/>
        <end position="365"/>
    </location>
</feature>
<keyword evidence="7 9" id="KW-0472">Membrane</keyword>
<dbReference type="Proteomes" id="UP000294847">
    <property type="component" value="Chromosome 5"/>
</dbReference>
<comment type="subcellular location">
    <subcellularLocation>
        <location evidence="2">Membrane</location>
    </subcellularLocation>
    <subcellularLocation>
        <location evidence="1">Mitochondrion</location>
    </subcellularLocation>
</comment>
<dbReference type="GO" id="GO:0005739">
    <property type="term" value="C:mitochondrion"/>
    <property type="evidence" value="ECO:0007669"/>
    <property type="project" value="UniProtKB-SubCell"/>
</dbReference>
<name>A0A4P7NL32_PYROR</name>
<dbReference type="Gene3D" id="1.20.5.340">
    <property type="match status" value="1"/>
</dbReference>
<protein>
    <submittedName>
        <fullName evidence="10">Uncharacterized protein</fullName>
    </submittedName>
</protein>
<accession>A0A4P7NL32</accession>